<dbReference type="InterPro" id="IPR013424">
    <property type="entry name" value="Ice-binding_C"/>
</dbReference>
<feature type="signal peptide" evidence="2">
    <location>
        <begin position="1"/>
        <end position="21"/>
    </location>
</feature>
<sequence length="254" mass="28126">MKLKIWLLALSFLWLVSGAWAITITVDGDLSDWGLNTSSFGENSNDWDPNIPGVFVFQEDWVGNNGYLEPGYGGQKYDVEAILATFDAENLYIAIATGFPQVGTEWDAGDISLDIGNDGTWDYAVVVSNYVDGSENRGLNLGGVYEVDSWRDVYYSSHGVSNPFRMENGSYIGGGSLAYSDDPDHSFSRFFIEVAIPLDLIDWSSDHIAKIHWTMECGNDYGEVVAHTPEPATYMLLGVGLFLTAIFIRKQRKA</sequence>
<feature type="transmembrane region" description="Helical" evidence="1">
    <location>
        <begin position="231"/>
        <end position="248"/>
    </location>
</feature>
<reference evidence="4 5" key="2">
    <citation type="journal article" date="2012" name="Stand. Genomic Sci.">
        <title>Complete genome sequence of the thermophilic sulfate-reducing ocean bacterium Thermodesulfatator indicus type strain (CIR29812(T)).</title>
        <authorList>
            <person name="Anderson I."/>
            <person name="Saunders E."/>
            <person name="Lapidus A."/>
            <person name="Nolan M."/>
            <person name="Lucas S."/>
            <person name="Tice H."/>
            <person name="Del Rio T.G."/>
            <person name="Cheng J.F."/>
            <person name="Han C."/>
            <person name="Tapia R."/>
            <person name="Goodwin L.A."/>
            <person name="Pitluck S."/>
            <person name="Liolios K."/>
            <person name="Mavromatis K."/>
            <person name="Pagani I."/>
            <person name="Ivanova N."/>
            <person name="Mikhailova N."/>
            <person name="Pati A."/>
            <person name="Chen A."/>
            <person name="Palaniappan K."/>
            <person name="Land M."/>
            <person name="Hauser L."/>
            <person name="Jeffries C.D."/>
            <person name="Chang Y.J."/>
            <person name="Brambilla E.M."/>
            <person name="Rohde M."/>
            <person name="Spring S."/>
            <person name="Goker M."/>
            <person name="Detter J.C."/>
            <person name="Woyke T."/>
            <person name="Bristow J."/>
            <person name="Eisen J.A."/>
            <person name="Markowitz V."/>
            <person name="Hugenholtz P."/>
            <person name="Kyrpides N.C."/>
            <person name="Klenk H.P."/>
        </authorList>
    </citation>
    <scope>NUCLEOTIDE SEQUENCE [LARGE SCALE GENOMIC DNA]</scope>
    <source>
        <strain evidence="5">DSM 15286 / JCM 11887 / CIR29812</strain>
    </source>
</reference>
<dbReference type="InParanoid" id="F8ACT3"/>
<feature type="chain" id="PRO_5003373857" description="Ice-binding protein C-terminal domain-containing protein" evidence="2">
    <location>
        <begin position="22"/>
        <end position="254"/>
    </location>
</feature>
<proteinExistence type="predicted"/>
<dbReference type="PaxDb" id="667014-Thein_0847"/>
<feature type="domain" description="Ice-binding protein C-terminal" evidence="3">
    <location>
        <begin position="228"/>
        <end position="249"/>
    </location>
</feature>
<protein>
    <recommendedName>
        <fullName evidence="3">Ice-binding protein C-terminal domain-containing protein</fullName>
    </recommendedName>
</protein>
<evidence type="ECO:0000313" key="5">
    <source>
        <dbReference type="Proteomes" id="UP000006793"/>
    </source>
</evidence>
<dbReference type="KEGG" id="tid:Thein_0847"/>
<evidence type="ECO:0000256" key="2">
    <source>
        <dbReference type="SAM" id="SignalP"/>
    </source>
</evidence>
<evidence type="ECO:0000256" key="1">
    <source>
        <dbReference type="SAM" id="Phobius"/>
    </source>
</evidence>
<dbReference type="HOGENOM" id="CLU_1006943_0_0_0"/>
<keyword evidence="2" id="KW-0732">Signal</keyword>
<keyword evidence="1" id="KW-0472">Membrane</keyword>
<dbReference type="OrthoDB" id="9787507at2"/>
<keyword evidence="1" id="KW-1133">Transmembrane helix</keyword>
<evidence type="ECO:0000313" key="4">
    <source>
        <dbReference type="EMBL" id="AEH44724.1"/>
    </source>
</evidence>
<keyword evidence="1" id="KW-0812">Transmembrane</keyword>
<accession>F8ACT3</accession>
<keyword evidence="5" id="KW-1185">Reference proteome</keyword>
<gene>
    <name evidence="4" type="ordered locus">Thein_0847</name>
</gene>
<dbReference type="EMBL" id="CP002683">
    <property type="protein sequence ID" value="AEH44724.1"/>
    <property type="molecule type" value="Genomic_DNA"/>
</dbReference>
<dbReference type="AlphaFoldDB" id="F8ACT3"/>
<dbReference type="Proteomes" id="UP000006793">
    <property type="component" value="Chromosome"/>
</dbReference>
<organism evidence="4 5">
    <name type="scientific">Thermodesulfatator indicus (strain DSM 15286 / JCM 11887 / CIR29812)</name>
    <dbReference type="NCBI Taxonomy" id="667014"/>
    <lineage>
        <taxon>Bacteria</taxon>
        <taxon>Pseudomonadati</taxon>
        <taxon>Thermodesulfobacteriota</taxon>
        <taxon>Thermodesulfobacteria</taxon>
        <taxon>Thermodesulfobacteriales</taxon>
        <taxon>Thermodesulfatatoraceae</taxon>
        <taxon>Thermodesulfatator</taxon>
    </lineage>
</organism>
<dbReference type="eggNOG" id="COG0044">
    <property type="taxonomic scope" value="Bacteria"/>
</dbReference>
<dbReference type="RefSeq" id="WP_013907468.1">
    <property type="nucleotide sequence ID" value="NC_015681.1"/>
</dbReference>
<dbReference type="Pfam" id="PF07589">
    <property type="entry name" value="PEP-CTERM"/>
    <property type="match status" value="1"/>
</dbReference>
<reference evidence="5" key="1">
    <citation type="submission" date="2011-04" db="EMBL/GenBank/DDBJ databases">
        <title>The complete genome of Thermodesulfatator indicus DSM 15286.</title>
        <authorList>
            <person name="Lucas S."/>
            <person name="Copeland A."/>
            <person name="Lapidus A."/>
            <person name="Bruce D."/>
            <person name="Goodwin L."/>
            <person name="Pitluck S."/>
            <person name="Peters L."/>
            <person name="Kyrpides N."/>
            <person name="Mavromatis K."/>
            <person name="Pagani I."/>
            <person name="Ivanova N."/>
            <person name="Saunders L."/>
            <person name="Detter J.C."/>
            <person name="Tapia R."/>
            <person name="Han C."/>
            <person name="Land M."/>
            <person name="Hauser L."/>
            <person name="Markowitz V."/>
            <person name="Cheng J.-F."/>
            <person name="Hugenholtz P."/>
            <person name="Woyke T."/>
            <person name="Wu D."/>
            <person name="Spring S."/>
            <person name="Schroeder M."/>
            <person name="Brambilla E."/>
            <person name="Klenk H.-P."/>
            <person name="Eisen J.A."/>
        </authorList>
    </citation>
    <scope>NUCLEOTIDE SEQUENCE [LARGE SCALE GENOMIC DNA]</scope>
    <source>
        <strain evidence="5">DSM 15286 / JCM 11887 / CIR29812</strain>
    </source>
</reference>
<name>F8ACT3_THEID</name>
<evidence type="ECO:0000259" key="3">
    <source>
        <dbReference type="Pfam" id="PF07589"/>
    </source>
</evidence>
<dbReference type="NCBIfam" id="TIGR02595">
    <property type="entry name" value="PEP_CTERM"/>
    <property type="match status" value="1"/>
</dbReference>